<evidence type="ECO:0000313" key="2">
    <source>
        <dbReference type="Proteomes" id="UP000246991"/>
    </source>
</evidence>
<proteinExistence type="predicted"/>
<name>A0A317T4S6_9PEZI</name>
<protein>
    <submittedName>
        <fullName evidence="1">Uncharacterized protein</fullName>
    </submittedName>
</protein>
<reference evidence="1 2" key="1">
    <citation type="submission" date="2018-03" db="EMBL/GenBank/DDBJ databases">
        <title>Genomes of Pezizomycetes fungi and the evolution of truffles.</title>
        <authorList>
            <person name="Murat C."/>
            <person name="Payen T."/>
            <person name="Noel B."/>
            <person name="Kuo A."/>
            <person name="Martin F.M."/>
        </authorList>
    </citation>
    <scope>NUCLEOTIDE SEQUENCE [LARGE SCALE GENOMIC DNA]</scope>
    <source>
        <strain evidence="1">091103-1</strain>
    </source>
</reference>
<comment type="caution">
    <text evidence="1">The sequence shown here is derived from an EMBL/GenBank/DDBJ whole genome shotgun (WGS) entry which is preliminary data.</text>
</comment>
<feature type="non-terminal residue" evidence="1">
    <location>
        <position position="1"/>
    </location>
</feature>
<accession>A0A317T4S6</accession>
<keyword evidence="2" id="KW-1185">Reference proteome</keyword>
<sequence length="180" mass="20866">ATRTRCLEFNKIKFFDTIKTIWLHTFKPTTIQSGFKKTGLILFNPTIVLDKLVYIHKVDEETTQTPSPGPEYENYILSTPHTIHSLKRHADSLQVHINELSSTLMVSIQKYVKGSLAQTQSSALALDELENMKATELTYTFQQKRSWRSLQKWEVLYAHEAYLMVCQKEQESVEKELQNA</sequence>
<dbReference type="EMBL" id="PYWC01000003">
    <property type="protein sequence ID" value="PWW80461.1"/>
    <property type="molecule type" value="Genomic_DNA"/>
</dbReference>
<gene>
    <name evidence="1" type="ORF">C7212DRAFT_171926</name>
</gene>
<organism evidence="1 2">
    <name type="scientific">Tuber magnatum</name>
    <name type="common">white Piedmont truffle</name>
    <dbReference type="NCBI Taxonomy" id="42249"/>
    <lineage>
        <taxon>Eukaryota</taxon>
        <taxon>Fungi</taxon>
        <taxon>Dikarya</taxon>
        <taxon>Ascomycota</taxon>
        <taxon>Pezizomycotina</taxon>
        <taxon>Pezizomycetes</taxon>
        <taxon>Pezizales</taxon>
        <taxon>Tuberaceae</taxon>
        <taxon>Tuber</taxon>
    </lineage>
</organism>
<dbReference type="AlphaFoldDB" id="A0A317T4S6"/>
<dbReference type="Proteomes" id="UP000246991">
    <property type="component" value="Unassembled WGS sequence"/>
</dbReference>
<dbReference type="OrthoDB" id="5429860at2759"/>
<evidence type="ECO:0000313" key="1">
    <source>
        <dbReference type="EMBL" id="PWW80461.1"/>
    </source>
</evidence>